<organism evidence="3 4">
    <name type="scientific">Paenibacillus arenosi</name>
    <dbReference type="NCBI Taxonomy" id="2774142"/>
    <lineage>
        <taxon>Bacteria</taxon>
        <taxon>Bacillati</taxon>
        <taxon>Bacillota</taxon>
        <taxon>Bacilli</taxon>
        <taxon>Bacillales</taxon>
        <taxon>Paenibacillaceae</taxon>
        <taxon>Paenibacillus</taxon>
    </lineage>
</organism>
<protein>
    <submittedName>
        <fullName evidence="3">Extracellular solute-binding protein</fullName>
    </submittedName>
</protein>
<dbReference type="RefSeq" id="WP_192024322.1">
    <property type="nucleotide sequence ID" value="NZ_JACYTN010000003.1"/>
</dbReference>
<accession>A0ABR9AUW9</accession>
<gene>
    <name evidence="3" type="ORF">IFO66_06240</name>
</gene>
<proteinExistence type="predicted"/>
<keyword evidence="2" id="KW-0732">Signal</keyword>
<feature type="chain" id="PRO_5046194231" evidence="2">
    <location>
        <begin position="19"/>
        <end position="474"/>
    </location>
</feature>
<evidence type="ECO:0000313" key="3">
    <source>
        <dbReference type="EMBL" id="MBD8497904.1"/>
    </source>
</evidence>
<dbReference type="PANTHER" id="PTHR43649:SF12">
    <property type="entry name" value="DIACETYLCHITOBIOSE BINDING PROTEIN DASA"/>
    <property type="match status" value="1"/>
</dbReference>
<feature type="region of interest" description="Disordered" evidence="1">
    <location>
        <begin position="25"/>
        <end position="62"/>
    </location>
</feature>
<sequence>MKKAMLILFMFIMVIVSACSTTTDGNAGGAQTSNGGQTTSDQVNNGTSTTSPKGETSGTNNSKEKKTIVFSTYFLDDFYVEAKKRYEAKHPNITIDLQYIEQANENITAADAEKFVKTMNTAMLSGKGPDLIQMDQLPSGDYIKKELLANIGNMIDKDPTFKKEQYFSNVLDGIKVNGGIYGMPMGFFIYGLIGNETVIERSGVKIDDSNWNWKQFTDTAKEIVKKTDGNYFALGGVTPEYMIKSLVHDQYATFVDLKSRKANFDSAAFIELLKEVKLMLDEKMIREDYDGAIFYSEFISSPEYYIRDVKKSEFFSDPYKYKSKLYLKPNASGQAAGGFFRTYQTIGINERSAVKDEAWDFLKFLLSDEMQDQASGFSLNKASYKKIAQDVLKKGKVMSDQEVGPLKGKEYEVTQKDIDEMERLISSLKYSVEFKPSKIEEILLGESKAYFTGQKSPEAVAELIQNRVMTVLNE</sequence>
<comment type="caution">
    <text evidence="3">The sequence shown here is derived from an EMBL/GenBank/DDBJ whole genome shotgun (WGS) entry which is preliminary data.</text>
</comment>
<dbReference type="PANTHER" id="PTHR43649">
    <property type="entry name" value="ARABINOSE-BINDING PROTEIN-RELATED"/>
    <property type="match status" value="1"/>
</dbReference>
<evidence type="ECO:0000313" key="4">
    <source>
        <dbReference type="Proteomes" id="UP000634529"/>
    </source>
</evidence>
<name>A0ABR9AUW9_9BACL</name>
<reference evidence="3 4" key="1">
    <citation type="submission" date="2020-09" db="EMBL/GenBank/DDBJ databases">
        <title>Paenibacillus sp. CAU 1523 isolated from sand of Haeundae Beach.</title>
        <authorList>
            <person name="Kim W."/>
        </authorList>
    </citation>
    <scope>NUCLEOTIDE SEQUENCE [LARGE SCALE GENOMIC DNA]</scope>
    <source>
        <strain evidence="3 4">CAU 1523</strain>
    </source>
</reference>
<dbReference type="InterPro" id="IPR050490">
    <property type="entry name" value="Bact_solute-bd_prot1"/>
</dbReference>
<feature type="signal peptide" evidence="2">
    <location>
        <begin position="1"/>
        <end position="18"/>
    </location>
</feature>
<evidence type="ECO:0000256" key="2">
    <source>
        <dbReference type="SAM" id="SignalP"/>
    </source>
</evidence>
<dbReference type="Gene3D" id="3.40.190.10">
    <property type="entry name" value="Periplasmic binding protein-like II"/>
    <property type="match status" value="1"/>
</dbReference>
<evidence type="ECO:0000256" key="1">
    <source>
        <dbReference type="SAM" id="MobiDB-lite"/>
    </source>
</evidence>
<dbReference type="Proteomes" id="UP000634529">
    <property type="component" value="Unassembled WGS sequence"/>
</dbReference>
<feature type="compositionally biased region" description="Polar residues" evidence="1">
    <location>
        <begin position="25"/>
        <end position="61"/>
    </location>
</feature>
<keyword evidence="4" id="KW-1185">Reference proteome</keyword>
<dbReference type="SUPFAM" id="SSF53850">
    <property type="entry name" value="Periplasmic binding protein-like II"/>
    <property type="match status" value="1"/>
</dbReference>
<dbReference type="EMBL" id="JACYTN010000003">
    <property type="protein sequence ID" value="MBD8497904.1"/>
    <property type="molecule type" value="Genomic_DNA"/>
</dbReference>
<dbReference type="InterPro" id="IPR006059">
    <property type="entry name" value="SBP"/>
</dbReference>
<dbReference type="PROSITE" id="PS51257">
    <property type="entry name" value="PROKAR_LIPOPROTEIN"/>
    <property type="match status" value="1"/>
</dbReference>
<dbReference type="Pfam" id="PF01547">
    <property type="entry name" value="SBP_bac_1"/>
    <property type="match status" value="1"/>
</dbReference>